<keyword evidence="1" id="KW-0472">Membrane</keyword>
<reference evidence="2" key="1">
    <citation type="submission" date="2019-07" db="EMBL/GenBank/DDBJ databases">
        <title>The discovery of a new lineage B mimivirus raises questions about particles surface fibrils.</title>
        <authorList>
            <person name="Silva L.K.S."/>
            <person name="Rodrigues R.A.L."/>
            <person name="Andrade A.C.S.P."/>
            <person name="Hikida H."/>
            <person name="Andreani J."/>
            <person name="Levasseur A."/>
            <person name="La Scola B."/>
            <person name="Abrahao J.S."/>
        </authorList>
    </citation>
    <scope>NUCLEOTIDE SEQUENCE</scope>
    <source>
        <strain evidence="2">B60</strain>
    </source>
</reference>
<feature type="transmembrane region" description="Helical" evidence="1">
    <location>
        <begin position="52"/>
        <end position="73"/>
    </location>
</feature>
<feature type="transmembrane region" description="Helical" evidence="1">
    <location>
        <begin position="85"/>
        <end position="107"/>
    </location>
</feature>
<feature type="transmembrane region" description="Helical" evidence="1">
    <location>
        <begin position="169"/>
        <end position="194"/>
    </location>
</feature>
<name>A0A6G6AD58_9VIRU</name>
<protein>
    <submittedName>
        <fullName evidence="2">Uncharacterized protein</fullName>
    </submittedName>
</protein>
<dbReference type="EMBL" id="MN175499">
    <property type="protein sequence ID" value="QID06268.1"/>
    <property type="molecule type" value="Genomic_DNA"/>
</dbReference>
<organism evidence="2">
    <name type="scientific">Borely moumouvirus</name>
    <dbReference type="NCBI Taxonomy" id="2712067"/>
    <lineage>
        <taxon>Viruses</taxon>
        <taxon>Varidnaviria</taxon>
        <taxon>Bamfordvirae</taxon>
        <taxon>Nucleocytoviricota</taxon>
        <taxon>Megaviricetes</taxon>
        <taxon>Imitervirales</taxon>
        <taxon>Mimiviridae</taxon>
        <taxon>Megamimivirinae</taxon>
        <taxon>Moumouvirus</taxon>
    </lineage>
</organism>
<feature type="transmembrane region" description="Helical" evidence="1">
    <location>
        <begin position="21"/>
        <end position="40"/>
    </location>
</feature>
<evidence type="ECO:0000313" key="2">
    <source>
        <dbReference type="EMBL" id="QID06268.1"/>
    </source>
</evidence>
<feature type="transmembrane region" description="Helical" evidence="1">
    <location>
        <begin position="113"/>
        <end position="137"/>
    </location>
</feature>
<proteinExistence type="predicted"/>
<keyword evidence="1" id="KW-0812">Transmembrane</keyword>
<sequence>MNNLSLCYYTNFITEQIQYQYLINSSFLMLFLIIISPYFFKKSNQILLQKTFNIFYRTSLIFLRLELICSYFSHYRQIDNYVSNMLMTIFMFELTNIITVLFTGHLITTRRIIHMFCHLIPLLQTLFIGDVLSILYIHIHHCCDIMRDINGLIYNSVFINRCSQFIKIFFVYLTISLYLLYHNTILFTIIPFSINYINTYDYLYGILN</sequence>
<evidence type="ECO:0000256" key="1">
    <source>
        <dbReference type="SAM" id="Phobius"/>
    </source>
</evidence>
<accession>A0A6G6AD58</accession>
<keyword evidence="1" id="KW-1133">Transmembrane helix</keyword>